<protein>
    <submittedName>
        <fullName evidence="1">Uncharacterized protein</fullName>
    </submittedName>
</protein>
<gene>
    <name evidence="1" type="ORF">RA11412_0509</name>
</gene>
<dbReference type="AlphaFoldDB" id="A0A2Z5QWL7"/>
<evidence type="ECO:0000313" key="1">
    <source>
        <dbReference type="EMBL" id="BAV86808.1"/>
    </source>
</evidence>
<organism evidence="1 2">
    <name type="scientific">Rothia aeria</name>
    <dbReference type="NCBI Taxonomy" id="172042"/>
    <lineage>
        <taxon>Bacteria</taxon>
        <taxon>Bacillati</taxon>
        <taxon>Actinomycetota</taxon>
        <taxon>Actinomycetes</taxon>
        <taxon>Micrococcales</taxon>
        <taxon>Micrococcaceae</taxon>
        <taxon>Rothia</taxon>
    </lineage>
</organism>
<dbReference type="Proteomes" id="UP000250241">
    <property type="component" value="Chromosome"/>
</dbReference>
<sequence length="46" mass="5253">MYHKESKKVQGIPNKLADAVLEAQQFLNPVISREAQGKSWNGKKWV</sequence>
<dbReference type="EMBL" id="AP017895">
    <property type="protein sequence ID" value="BAV86808.1"/>
    <property type="molecule type" value="Genomic_DNA"/>
</dbReference>
<name>A0A2Z5QWL7_9MICC</name>
<reference evidence="1 2" key="1">
    <citation type="submission" date="2016-10" db="EMBL/GenBank/DDBJ databases">
        <title>Genome sequence of Rothia aeria strain JCM11412.</title>
        <authorList>
            <person name="Nambu T."/>
        </authorList>
    </citation>
    <scope>NUCLEOTIDE SEQUENCE [LARGE SCALE GENOMIC DNA]</scope>
    <source>
        <strain evidence="1 2">JCM 11412</strain>
    </source>
</reference>
<accession>A0A2Z5QWL7</accession>
<keyword evidence="2" id="KW-1185">Reference proteome</keyword>
<dbReference type="KEGG" id="raj:RA11412_0509"/>
<proteinExistence type="predicted"/>
<evidence type="ECO:0000313" key="2">
    <source>
        <dbReference type="Proteomes" id="UP000250241"/>
    </source>
</evidence>